<proteinExistence type="predicted"/>
<dbReference type="PANTHER" id="PTHR23542:SF1">
    <property type="entry name" value="MAJOR FACILITATOR SUPERFAMILY (MFS) PROFILE DOMAIN-CONTAINING PROTEIN"/>
    <property type="match status" value="1"/>
</dbReference>
<name>G2G3L2_9ACTN</name>
<dbReference type="Proteomes" id="UP000004217">
    <property type="component" value="Unassembled WGS sequence"/>
</dbReference>
<dbReference type="RefSeq" id="WP_007490427.1">
    <property type="nucleotide sequence ID" value="NZ_AGBF01000001.1"/>
</dbReference>
<keyword evidence="1" id="KW-0812">Transmembrane</keyword>
<feature type="transmembrane region" description="Helical" evidence="1">
    <location>
        <begin position="293"/>
        <end position="309"/>
    </location>
</feature>
<feature type="transmembrane region" description="Helical" evidence="1">
    <location>
        <begin position="315"/>
        <end position="338"/>
    </location>
</feature>
<feature type="transmembrane region" description="Helical" evidence="1">
    <location>
        <begin position="60"/>
        <end position="81"/>
    </location>
</feature>
<keyword evidence="1" id="KW-0472">Membrane</keyword>
<reference evidence="2 3" key="1">
    <citation type="submission" date="2011-08" db="EMBL/GenBank/DDBJ databases">
        <authorList>
            <person name="Lin Y."/>
            <person name="Hao X."/>
            <person name="Johnstone L."/>
            <person name="Miller S.J."/>
            <person name="Wei G."/>
            <person name="Rensing C."/>
        </authorList>
    </citation>
    <scope>NUCLEOTIDE SEQUENCE [LARGE SCALE GENOMIC DNA]</scope>
    <source>
        <strain evidence="2 3">K42</strain>
    </source>
</reference>
<dbReference type="GO" id="GO:0022857">
    <property type="term" value="F:transmembrane transporter activity"/>
    <property type="evidence" value="ECO:0007669"/>
    <property type="project" value="InterPro"/>
</dbReference>
<dbReference type="PANTHER" id="PTHR23542">
    <property type="match status" value="1"/>
</dbReference>
<dbReference type="EMBL" id="AGBF01000001">
    <property type="protein sequence ID" value="EGX61758.1"/>
    <property type="molecule type" value="Genomic_DNA"/>
</dbReference>
<keyword evidence="3" id="KW-1185">Reference proteome</keyword>
<dbReference type="AlphaFoldDB" id="G2G3L2"/>
<feature type="transmembrane region" description="Helical" evidence="1">
    <location>
        <begin position="230"/>
        <end position="253"/>
    </location>
</feature>
<organism evidence="2 3">
    <name type="scientific">Streptomyces zinciresistens K42</name>
    <dbReference type="NCBI Taxonomy" id="700597"/>
    <lineage>
        <taxon>Bacteria</taxon>
        <taxon>Bacillati</taxon>
        <taxon>Actinomycetota</taxon>
        <taxon>Actinomycetes</taxon>
        <taxon>Kitasatosporales</taxon>
        <taxon>Streptomycetaceae</taxon>
        <taxon>Streptomyces</taxon>
    </lineage>
</organism>
<keyword evidence="1" id="KW-1133">Transmembrane helix</keyword>
<feature type="transmembrane region" description="Helical" evidence="1">
    <location>
        <begin position="93"/>
        <end position="112"/>
    </location>
</feature>
<dbReference type="Pfam" id="PF07690">
    <property type="entry name" value="MFS_1"/>
    <property type="match status" value="1"/>
</dbReference>
<dbReference type="OrthoDB" id="5243516at2"/>
<evidence type="ECO:0000256" key="1">
    <source>
        <dbReference type="SAM" id="Phobius"/>
    </source>
</evidence>
<dbReference type="SUPFAM" id="SSF103473">
    <property type="entry name" value="MFS general substrate transporter"/>
    <property type="match status" value="1"/>
</dbReference>
<dbReference type="Gene3D" id="1.20.1250.20">
    <property type="entry name" value="MFS general substrate transporter like domains"/>
    <property type="match status" value="1"/>
</dbReference>
<feature type="transmembrane region" description="Helical" evidence="1">
    <location>
        <begin position="350"/>
        <end position="370"/>
    </location>
</feature>
<dbReference type="InterPro" id="IPR011701">
    <property type="entry name" value="MFS"/>
</dbReference>
<gene>
    <name evidence="2" type="ORF">SZN_00315</name>
</gene>
<comment type="caution">
    <text evidence="2">The sequence shown here is derived from an EMBL/GenBank/DDBJ whole genome shotgun (WGS) entry which is preliminary data.</text>
</comment>
<feature type="transmembrane region" description="Helical" evidence="1">
    <location>
        <begin position="184"/>
        <end position="201"/>
    </location>
</feature>
<dbReference type="InterPro" id="IPR036259">
    <property type="entry name" value="MFS_trans_sf"/>
</dbReference>
<feature type="transmembrane region" description="Helical" evidence="1">
    <location>
        <begin position="259"/>
        <end position="281"/>
    </location>
</feature>
<evidence type="ECO:0000313" key="3">
    <source>
        <dbReference type="Proteomes" id="UP000004217"/>
    </source>
</evidence>
<sequence>MTSTLTAPATAAAATTVSWSSVLRLPHCSRLLTATLTGRLPHGMAPVAILLAARADGLGYSTGAALAALYGAGVAIGQPLLGRLADRTGQTRPLVASTLVSTTFLLVLAVTGTGHLPLAAAVTAAAGLTSPPLEAGLRALWPRIVPTPAHLRAAYALDSGSQELVYVAGPLLATLTATLAHPRVALAVTAAAGLAGALLVAHSAPSKTWRPAGARTPGAPGALRPSGIRLLLLSMTAVGAALGALNVAALASAEHHRAAWLSGAVPAALSLGALAGSALFSRHAWSAPLSTQLTVFTTAFTLAWLPLQLPAPPPALLLAATLPGLAFGPLLTTAYCCIDVLAAPGTVTESFGWLVSAFGIGTAAGTALAGAVDGSWLVPAAAAACALLLAAALRPHLTPAASPRTPAP</sequence>
<evidence type="ECO:0000313" key="2">
    <source>
        <dbReference type="EMBL" id="EGX61758.1"/>
    </source>
</evidence>
<dbReference type="PATRIC" id="fig|700597.3.peg.58"/>
<feature type="transmembrane region" description="Helical" evidence="1">
    <location>
        <begin position="376"/>
        <end position="393"/>
    </location>
</feature>
<accession>G2G3L2</accession>
<protein>
    <submittedName>
        <fullName evidence="2">Major facilitator superfamily permease</fullName>
    </submittedName>
</protein>